<evidence type="ECO:0000313" key="8">
    <source>
        <dbReference type="Proteomes" id="UP001500839"/>
    </source>
</evidence>
<dbReference type="InterPro" id="IPR002129">
    <property type="entry name" value="PyrdxlP-dep_de-COase"/>
</dbReference>
<organism evidence="7 8">
    <name type="scientific">Tomitella cavernea</name>
    <dbReference type="NCBI Taxonomy" id="1387982"/>
    <lineage>
        <taxon>Bacteria</taxon>
        <taxon>Bacillati</taxon>
        <taxon>Actinomycetota</taxon>
        <taxon>Actinomycetes</taxon>
        <taxon>Mycobacteriales</taxon>
        <taxon>Tomitella</taxon>
    </lineage>
</organism>
<dbReference type="Gene3D" id="6.10.140.2150">
    <property type="match status" value="1"/>
</dbReference>
<evidence type="ECO:0000256" key="1">
    <source>
        <dbReference type="ARBA" id="ARBA00001933"/>
    </source>
</evidence>
<dbReference type="InterPro" id="IPR015422">
    <property type="entry name" value="PyrdxlP-dep_Trfase_small"/>
</dbReference>
<name>A0ABP9BY34_9ACTN</name>
<dbReference type="PANTHER" id="PTHR42735:SF6">
    <property type="entry name" value="SPHINGOSINE-1-PHOSPHATE LYASE 1"/>
    <property type="match status" value="1"/>
</dbReference>
<comment type="cofactor">
    <cofactor evidence="1 5">
        <name>pyridoxal 5'-phosphate</name>
        <dbReference type="ChEBI" id="CHEBI:597326"/>
    </cofactor>
</comment>
<keyword evidence="2 5" id="KW-0663">Pyridoxal phosphate</keyword>
<comment type="caution">
    <text evidence="7">The sequence shown here is derived from an EMBL/GenBank/DDBJ whole genome shotgun (WGS) entry which is preliminary data.</text>
</comment>
<reference evidence="8" key="1">
    <citation type="journal article" date="2019" name="Int. J. Syst. Evol. Microbiol.">
        <title>The Global Catalogue of Microorganisms (GCM) 10K type strain sequencing project: providing services to taxonomists for standard genome sequencing and annotation.</title>
        <authorList>
            <consortium name="The Broad Institute Genomics Platform"/>
            <consortium name="The Broad Institute Genome Sequencing Center for Infectious Disease"/>
            <person name="Wu L."/>
            <person name="Ma J."/>
        </authorList>
    </citation>
    <scope>NUCLEOTIDE SEQUENCE [LARGE SCALE GENOMIC DNA]</scope>
    <source>
        <strain evidence="8">JCM 18542</strain>
    </source>
</reference>
<dbReference type="Pfam" id="PF00282">
    <property type="entry name" value="Pyridoxal_deC"/>
    <property type="match status" value="1"/>
</dbReference>
<feature type="region of interest" description="Disordered" evidence="6">
    <location>
        <begin position="1"/>
        <end position="26"/>
    </location>
</feature>
<proteinExistence type="inferred from homology"/>
<protein>
    <submittedName>
        <fullName evidence="7">Aminotransferase class V-fold PLP-dependent enzyme</fullName>
    </submittedName>
</protein>
<dbReference type="PANTHER" id="PTHR42735">
    <property type="match status" value="1"/>
</dbReference>
<keyword evidence="7" id="KW-0032">Aminotransferase</keyword>
<dbReference type="Proteomes" id="UP001500839">
    <property type="component" value="Unassembled WGS sequence"/>
</dbReference>
<feature type="compositionally biased region" description="Basic and acidic residues" evidence="6">
    <location>
        <begin position="1"/>
        <end position="18"/>
    </location>
</feature>
<gene>
    <name evidence="7" type="ORF">GCM10023353_00050</name>
</gene>
<dbReference type="EMBL" id="BAABKQ010000001">
    <property type="protein sequence ID" value="GAA4802231.1"/>
    <property type="molecule type" value="Genomic_DNA"/>
</dbReference>
<dbReference type="Gene3D" id="3.40.640.10">
    <property type="entry name" value="Type I PLP-dependent aspartate aminotransferase-like (Major domain)"/>
    <property type="match status" value="1"/>
</dbReference>
<dbReference type="SUPFAM" id="SSF53383">
    <property type="entry name" value="PLP-dependent transferases"/>
    <property type="match status" value="1"/>
</dbReference>
<dbReference type="RefSeq" id="WP_345601837.1">
    <property type="nucleotide sequence ID" value="NZ_BAABKQ010000001.1"/>
</dbReference>
<keyword evidence="8" id="KW-1185">Reference proteome</keyword>
<evidence type="ECO:0000256" key="5">
    <source>
        <dbReference type="RuleBase" id="RU000382"/>
    </source>
</evidence>
<dbReference type="InterPro" id="IPR015424">
    <property type="entry name" value="PyrdxlP-dep_Trfase"/>
</dbReference>
<sequence length="523" mass="54889">MDPDGREQEPAGRQDRGSAAETPLGTRAHRVLAELADLRRDDLPTRGGTTTAYVFDSGLGEVDAVALRAYELLAHVNGLDPTQFPSVARIENDLVAIVAGQLGGDDATVGTVTSGGTESCLLAVLGARELWRRRRSTGNPRIVVPATAHAAFFKAAHLFGLKVQTVPVDPDTLRADPEQMAAAIGPRTALVVVSAPSYAYGVVDPVEPIAAAAARWEVPCHVDACIGGWILPFLDDAPPFAFDIPGVTSVAVDLHKYGYVPKGVSVLLHRSAELRRLHWFTLAGWAGYPLVNPTLQSSRPVGPMASAWAVQKLLGIEDRGPGDGLPGFRSLAVSAHGAARRLAAGIDGTDGSPGIDGLHTVGAVDSTLVAFTDDGGPDDPDVRVVVDELAQRGWYLQVQPSMGTAPRARRVPMTAHASITGAAAGRIDELLAALREAADAARVHGRVEPDARLVEMARTIEPAELSEEQVEGLLRLAGVGDGVPAGLPTRMAPVHALVDAIPAPLAERLLTAVLKQQLTPPPP</sequence>
<dbReference type="Gene3D" id="3.90.1150.10">
    <property type="entry name" value="Aspartate Aminotransferase, domain 1"/>
    <property type="match status" value="1"/>
</dbReference>
<evidence type="ECO:0000256" key="4">
    <source>
        <dbReference type="ARBA" id="ARBA00038302"/>
    </source>
</evidence>
<keyword evidence="7" id="KW-0808">Transferase</keyword>
<dbReference type="InterPro" id="IPR050477">
    <property type="entry name" value="GrpII_AminoAcid_Decarb"/>
</dbReference>
<evidence type="ECO:0000256" key="3">
    <source>
        <dbReference type="ARBA" id="ARBA00023239"/>
    </source>
</evidence>
<evidence type="ECO:0000256" key="2">
    <source>
        <dbReference type="ARBA" id="ARBA00022898"/>
    </source>
</evidence>
<comment type="similarity">
    <text evidence="4">Belongs to the group II decarboxylase family. Sphingosine-1-phosphate lyase subfamily.</text>
</comment>
<dbReference type="InterPro" id="IPR015421">
    <property type="entry name" value="PyrdxlP-dep_Trfase_major"/>
</dbReference>
<accession>A0ABP9BY34</accession>
<keyword evidence="3 5" id="KW-0456">Lyase</keyword>
<evidence type="ECO:0000256" key="6">
    <source>
        <dbReference type="SAM" id="MobiDB-lite"/>
    </source>
</evidence>
<evidence type="ECO:0000313" key="7">
    <source>
        <dbReference type="EMBL" id="GAA4802231.1"/>
    </source>
</evidence>
<dbReference type="GO" id="GO:0008483">
    <property type="term" value="F:transaminase activity"/>
    <property type="evidence" value="ECO:0007669"/>
    <property type="project" value="UniProtKB-KW"/>
</dbReference>